<feature type="compositionally biased region" description="Basic and acidic residues" evidence="2">
    <location>
        <begin position="36"/>
        <end position="47"/>
    </location>
</feature>
<reference evidence="3 4" key="1">
    <citation type="submission" date="2024-07" db="EMBL/GenBank/DDBJ databases">
        <title>Section-level genome sequencing and comparative genomics of Aspergillus sections Usti and Cavernicolus.</title>
        <authorList>
            <consortium name="Lawrence Berkeley National Laboratory"/>
            <person name="Nybo J.L."/>
            <person name="Vesth T.C."/>
            <person name="Theobald S."/>
            <person name="Frisvad J.C."/>
            <person name="Larsen T.O."/>
            <person name="Kjaerboelling I."/>
            <person name="Rothschild-Mancinelli K."/>
            <person name="Lyhne E.K."/>
            <person name="Kogle M.E."/>
            <person name="Barry K."/>
            <person name="Clum A."/>
            <person name="Na H."/>
            <person name="Ledsgaard L."/>
            <person name="Lin J."/>
            <person name="Lipzen A."/>
            <person name="Kuo A."/>
            <person name="Riley R."/>
            <person name="Mondo S."/>
            <person name="Labutti K."/>
            <person name="Haridas S."/>
            <person name="Pangalinan J."/>
            <person name="Salamov A.A."/>
            <person name="Simmons B.A."/>
            <person name="Magnuson J.K."/>
            <person name="Chen J."/>
            <person name="Drula E."/>
            <person name="Henrissat B."/>
            <person name="Wiebenga A."/>
            <person name="Lubbers R.J."/>
            <person name="Gomes A.C."/>
            <person name="Makela M.R."/>
            <person name="Stajich J."/>
            <person name="Grigoriev I.V."/>
            <person name="Mortensen U.H."/>
            <person name="De Vries R.P."/>
            <person name="Baker S.E."/>
            <person name="Andersen M.R."/>
        </authorList>
    </citation>
    <scope>NUCLEOTIDE SEQUENCE [LARGE SCALE GENOMIC DNA]</scope>
    <source>
        <strain evidence="3 4">CBS 123904</strain>
    </source>
</reference>
<name>A0ABR4K2P8_9EURO</name>
<dbReference type="Proteomes" id="UP001610446">
    <property type="component" value="Unassembled WGS sequence"/>
</dbReference>
<feature type="coiled-coil region" evidence="1">
    <location>
        <begin position="122"/>
        <end position="149"/>
    </location>
</feature>
<accession>A0ABR4K2P8</accession>
<gene>
    <name evidence="3" type="ORF">BJY01DRAFT_213210</name>
</gene>
<organism evidence="3 4">
    <name type="scientific">Aspergillus pseudoustus</name>
    <dbReference type="NCBI Taxonomy" id="1810923"/>
    <lineage>
        <taxon>Eukaryota</taxon>
        <taxon>Fungi</taxon>
        <taxon>Dikarya</taxon>
        <taxon>Ascomycota</taxon>
        <taxon>Pezizomycotina</taxon>
        <taxon>Eurotiomycetes</taxon>
        <taxon>Eurotiomycetidae</taxon>
        <taxon>Eurotiales</taxon>
        <taxon>Aspergillaceae</taxon>
        <taxon>Aspergillus</taxon>
        <taxon>Aspergillus subgen. Nidulantes</taxon>
    </lineage>
</organism>
<dbReference type="EMBL" id="JBFXLU010000062">
    <property type="protein sequence ID" value="KAL2846610.1"/>
    <property type="molecule type" value="Genomic_DNA"/>
</dbReference>
<keyword evidence="4" id="KW-1185">Reference proteome</keyword>
<evidence type="ECO:0000313" key="4">
    <source>
        <dbReference type="Proteomes" id="UP001610446"/>
    </source>
</evidence>
<sequence length="153" mass="18096">MFAVKVDVESTSAETTAKRLRNATATKKYRQKRMNRRSEQYEERNENQEDLDDNEVRDELLTLLEFRTISFLRYGGSFRGRRAPRRLDYKDKSLQEIDRMIERVEGPLKVLILERIKSRGHIPDAGLELDVLERRLIELEKDKQSGSVQLLRD</sequence>
<evidence type="ECO:0000256" key="2">
    <source>
        <dbReference type="SAM" id="MobiDB-lite"/>
    </source>
</evidence>
<feature type="region of interest" description="Disordered" evidence="2">
    <location>
        <begin position="1"/>
        <end position="52"/>
    </location>
</feature>
<protein>
    <submittedName>
        <fullName evidence="3">Uncharacterized protein</fullName>
    </submittedName>
</protein>
<comment type="caution">
    <text evidence="3">The sequence shown here is derived from an EMBL/GenBank/DDBJ whole genome shotgun (WGS) entry which is preliminary data.</text>
</comment>
<evidence type="ECO:0000313" key="3">
    <source>
        <dbReference type="EMBL" id="KAL2846610.1"/>
    </source>
</evidence>
<evidence type="ECO:0000256" key="1">
    <source>
        <dbReference type="SAM" id="Coils"/>
    </source>
</evidence>
<keyword evidence="1" id="KW-0175">Coiled coil</keyword>
<proteinExistence type="predicted"/>